<evidence type="ECO:0000313" key="7">
    <source>
        <dbReference type="Proteomes" id="UP001327560"/>
    </source>
</evidence>
<protein>
    <submittedName>
        <fullName evidence="6">Uncharacterized protein</fullName>
    </submittedName>
</protein>
<gene>
    <name evidence="6" type="ORF">Cni_G10297</name>
</gene>
<evidence type="ECO:0000256" key="3">
    <source>
        <dbReference type="ARBA" id="ARBA00022989"/>
    </source>
</evidence>
<dbReference type="EMBL" id="CP136892">
    <property type="protein sequence ID" value="WOL01580.1"/>
    <property type="molecule type" value="Genomic_DNA"/>
</dbReference>
<evidence type="ECO:0000313" key="6">
    <source>
        <dbReference type="EMBL" id="WOL01580.1"/>
    </source>
</evidence>
<dbReference type="GO" id="GO:0016020">
    <property type="term" value="C:membrane"/>
    <property type="evidence" value="ECO:0007669"/>
    <property type="project" value="UniProtKB-SubCell"/>
</dbReference>
<organism evidence="6 7">
    <name type="scientific">Canna indica</name>
    <name type="common">Indian-shot</name>
    <dbReference type="NCBI Taxonomy" id="4628"/>
    <lineage>
        <taxon>Eukaryota</taxon>
        <taxon>Viridiplantae</taxon>
        <taxon>Streptophyta</taxon>
        <taxon>Embryophyta</taxon>
        <taxon>Tracheophyta</taxon>
        <taxon>Spermatophyta</taxon>
        <taxon>Magnoliopsida</taxon>
        <taxon>Liliopsida</taxon>
        <taxon>Zingiberales</taxon>
        <taxon>Cannaceae</taxon>
        <taxon>Canna</taxon>
    </lineage>
</organism>
<evidence type="ECO:0000256" key="2">
    <source>
        <dbReference type="ARBA" id="ARBA00022692"/>
    </source>
</evidence>
<dbReference type="Proteomes" id="UP001327560">
    <property type="component" value="Chromosome 3"/>
</dbReference>
<dbReference type="Pfam" id="PF05633">
    <property type="entry name" value="ROH1-like"/>
    <property type="match status" value="1"/>
</dbReference>
<comment type="similarity">
    <text evidence="5">Belongs to the ROH1 family.</text>
</comment>
<comment type="subcellular location">
    <subcellularLocation>
        <location evidence="1">Membrane</location>
        <topology evidence="1">Single-pass membrane protein</topology>
    </subcellularLocation>
</comment>
<dbReference type="PANTHER" id="PTHR31509">
    <property type="entry name" value="BPS1-LIKE PROTEIN"/>
    <property type="match status" value="1"/>
</dbReference>
<keyword evidence="2" id="KW-0812">Transmembrane</keyword>
<evidence type="ECO:0000256" key="1">
    <source>
        <dbReference type="ARBA" id="ARBA00004167"/>
    </source>
</evidence>
<keyword evidence="4" id="KW-0472">Membrane</keyword>
<keyword evidence="3" id="KW-1133">Transmembrane helix</keyword>
<sequence>MRPSSLLRTFSLNLISTKLSPSPVAPWPPVRTDFDRWLTSELAELRLVPFSCGRYTSSLWLCKALDVAVAAQEMTAEFIASAGGRLSATTADRKLVDGYLEDVVELLDSCNGLRERLEDIEKYSGFISTALRYLEGRHERSEGAVRRAAAALAACEAMERRCAELEKCGSGLRKLGEKIAAYDHAPPPSDQTRSSELQELLCGSRAVALLVVAALGIAVSFKTRRGLPVVQSSKAGPWGAKLHELHREVKEEFDKKRRGGLVVLDELDVAAGSARGLRDAIARRDLGEMRMLVELARRRGRELEERVRPLGEKLKGKLLSRGPLSIWIEDRRSLFWVGGDNTQHSNISLVD</sequence>
<evidence type="ECO:0000256" key="5">
    <source>
        <dbReference type="ARBA" id="ARBA00035114"/>
    </source>
</evidence>
<dbReference type="AlphaFoldDB" id="A0AAQ3K5W3"/>
<accession>A0AAQ3K5W3</accession>
<evidence type="ECO:0000256" key="4">
    <source>
        <dbReference type="ARBA" id="ARBA00023136"/>
    </source>
</evidence>
<proteinExistence type="inferred from homology"/>
<reference evidence="6 7" key="1">
    <citation type="submission" date="2023-10" db="EMBL/GenBank/DDBJ databases">
        <title>Chromosome-scale genome assembly provides insights into flower coloration mechanisms of Canna indica.</title>
        <authorList>
            <person name="Li C."/>
        </authorList>
    </citation>
    <scope>NUCLEOTIDE SEQUENCE [LARGE SCALE GENOMIC DNA]</scope>
    <source>
        <tissue evidence="6">Flower</tissue>
    </source>
</reference>
<name>A0AAQ3K5W3_9LILI</name>
<keyword evidence="7" id="KW-1185">Reference proteome</keyword>
<dbReference type="InterPro" id="IPR008511">
    <property type="entry name" value="ROH1-like"/>
</dbReference>